<protein>
    <submittedName>
        <fullName evidence="2">GRF1-interacting factor 1-like protein</fullName>
    </submittedName>
</protein>
<dbReference type="Proteomes" id="UP001151760">
    <property type="component" value="Unassembled WGS sequence"/>
</dbReference>
<proteinExistence type="predicted"/>
<accession>A0ABQ5AUC1</accession>
<name>A0ABQ5AUC1_9ASTR</name>
<comment type="caution">
    <text evidence="2">The sequence shown here is derived from an EMBL/GenBank/DDBJ whole genome shotgun (WGS) entry which is preliminary data.</text>
</comment>
<feature type="domain" description="Reverse transcriptase zinc-binding" evidence="1">
    <location>
        <begin position="153"/>
        <end position="193"/>
    </location>
</feature>
<dbReference type="InterPro" id="IPR026960">
    <property type="entry name" value="RVT-Znf"/>
</dbReference>
<reference evidence="2" key="2">
    <citation type="submission" date="2022-01" db="EMBL/GenBank/DDBJ databases">
        <authorList>
            <person name="Yamashiro T."/>
            <person name="Shiraishi A."/>
            <person name="Satake H."/>
            <person name="Nakayama K."/>
        </authorList>
    </citation>
    <scope>NUCLEOTIDE SEQUENCE</scope>
</reference>
<evidence type="ECO:0000313" key="3">
    <source>
        <dbReference type="Proteomes" id="UP001151760"/>
    </source>
</evidence>
<evidence type="ECO:0000259" key="1">
    <source>
        <dbReference type="Pfam" id="PF13966"/>
    </source>
</evidence>
<sequence length="370" mass="42502">MRGFMWCQGDIRRGKAKVAWEVVFLPKKEGGLWLHSLDIFNKALMDVPIRGNMTWGWRKVLQIRPIIQELIWYRIGDGSKVSVWFDHWCPISPLSKIISACDIHKAGFDMSNMIKDLFNNGQWTWPHDWISKYPAFATIVVPNIVYNDVDEGDEITWYDVVWFLNCIPRHAFHLWLVIKRKLKTQDNLRQWEVWNHMKIYAGTPRVAASLNAIIDHIIPISKKKTTRSMIGLSFADSVARRSILVGVLGFLVFELEMQEVLSQQVEALKTYMDCHVSKATQEVYEEEAYATKKPNSRVFGATLENALIRVFDVVNITMGAKDVLKHVVGVPVNLAFQVIANFRLYSGGVLASDNYGSDPMVKFFLTHLLL</sequence>
<dbReference type="Pfam" id="PF13966">
    <property type="entry name" value="zf-RVT"/>
    <property type="match status" value="1"/>
</dbReference>
<dbReference type="EMBL" id="BQNB010012513">
    <property type="protein sequence ID" value="GJT04494.1"/>
    <property type="molecule type" value="Genomic_DNA"/>
</dbReference>
<reference evidence="2" key="1">
    <citation type="journal article" date="2022" name="Int. J. Mol. Sci.">
        <title>Draft Genome of Tanacetum Coccineum: Genomic Comparison of Closely Related Tanacetum-Family Plants.</title>
        <authorList>
            <person name="Yamashiro T."/>
            <person name="Shiraishi A."/>
            <person name="Nakayama K."/>
            <person name="Satake H."/>
        </authorList>
    </citation>
    <scope>NUCLEOTIDE SEQUENCE</scope>
</reference>
<evidence type="ECO:0000313" key="2">
    <source>
        <dbReference type="EMBL" id="GJT04494.1"/>
    </source>
</evidence>
<organism evidence="2 3">
    <name type="scientific">Tanacetum coccineum</name>
    <dbReference type="NCBI Taxonomy" id="301880"/>
    <lineage>
        <taxon>Eukaryota</taxon>
        <taxon>Viridiplantae</taxon>
        <taxon>Streptophyta</taxon>
        <taxon>Embryophyta</taxon>
        <taxon>Tracheophyta</taxon>
        <taxon>Spermatophyta</taxon>
        <taxon>Magnoliopsida</taxon>
        <taxon>eudicotyledons</taxon>
        <taxon>Gunneridae</taxon>
        <taxon>Pentapetalae</taxon>
        <taxon>asterids</taxon>
        <taxon>campanulids</taxon>
        <taxon>Asterales</taxon>
        <taxon>Asteraceae</taxon>
        <taxon>Asteroideae</taxon>
        <taxon>Anthemideae</taxon>
        <taxon>Anthemidinae</taxon>
        <taxon>Tanacetum</taxon>
    </lineage>
</organism>
<keyword evidence="3" id="KW-1185">Reference proteome</keyword>
<gene>
    <name evidence="2" type="ORF">Tco_0838956</name>
</gene>